<organism evidence="1 2">
    <name type="scientific">Diacronema lutheri</name>
    <name type="common">Unicellular marine alga</name>
    <name type="synonym">Monochrysis lutheri</name>
    <dbReference type="NCBI Taxonomy" id="2081491"/>
    <lineage>
        <taxon>Eukaryota</taxon>
        <taxon>Haptista</taxon>
        <taxon>Haptophyta</taxon>
        <taxon>Pavlovophyceae</taxon>
        <taxon>Pavlovales</taxon>
        <taxon>Pavlovaceae</taxon>
        <taxon>Diacronema</taxon>
    </lineage>
</organism>
<name>A0A8J5XF26_DIALT</name>
<reference evidence="1" key="1">
    <citation type="submission" date="2021-05" db="EMBL/GenBank/DDBJ databases">
        <title>The genome of the haptophyte Pavlova lutheri (Diacronema luteri, Pavlovales) - a model for lipid biosynthesis in eukaryotic algae.</title>
        <authorList>
            <person name="Hulatt C.J."/>
            <person name="Posewitz M.C."/>
        </authorList>
    </citation>
    <scope>NUCLEOTIDE SEQUENCE</scope>
    <source>
        <strain evidence="1">NIVA-4/92</strain>
    </source>
</reference>
<comment type="caution">
    <text evidence="1">The sequence shown here is derived from an EMBL/GenBank/DDBJ whole genome shotgun (WGS) entry which is preliminary data.</text>
</comment>
<sequence length="166" mass="19070">MGLTSNNKDVYMTEDGRPVCDVIVYNDTAPACEQRMDNQKLLVMTEMIHRELKLQDPSYDPHGGFGKDKTLQEELRQKEKEIWAQPFVPKPIKSSMLPARLEQSKLLHYRVNTGYCDLPMAATTADAYAYRPPPDASKEFNRKRTDFVSYADQAILLHVDRHKTGH</sequence>
<dbReference type="AlphaFoldDB" id="A0A8J5XF26"/>
<gene>
    <name evidence="1" type="ORF">KFE25_001333</name>
</gene>
<keyword evidence="2" id="KW-1185">Reference proteome</keyword>
<dbReference type="EMBL" id="JAGTXO010000024">
    <property type="protein sequence ID" value="KAG8461715.1"/>
    <property type="molecule type" value="Genomic_DNA"/>
</dbReference>
<accession>A0A8J5XF26</accession>
<protein>
    <submittedName>
        <fullName evidence="1">Uncharacterized protein</fullName>
    </submittedName>
</protein>
<proteinExistence type="predicted"/>
<dbReference type="OrthoDB" id="10311105at2759"/>
<evidence type="ECO:0000313" key="2">
    <source>
        <dbReference type="Proteomes" id="UP000751190"/>
    </source>
</evidence>
<evidence type="ECO:0000313" key="1">
    <source>
        <dbReference type="EMBL" id="KAG8461715.1"/>
    </source>
</evidence>
<dbReference type="Proteomes" id="UP000751190">
    <property type="component" value="Unassembled WGS sequence"/>
</dbReference>